<dbReference type="AlphaFoldDB" id="A0A1I7WXJ9"/>
<name>A0A1I7WXJ9_HETBA</name>
<sequence>MDLEARLTASPRCMCCLNNDRRRFSLTPTISMLSDRLTNVHRFRGFEGAGIKQLMVLAMRSEH</sequence>
<proteinExistence type="predicted"/>
<dbReference type="WBParaSite" id="Hba_09877">
    <property type="protein sequence ID" value="Hba_09877"/>
    <property type="gene ID" value="Hba_09877"/>
</dbReference>
<evidence type="ECO:0000313" key="1">
    <source>
        <dbReference type="Proteomes" id="UP000095283"/>
    </source>
</evidence>
<reference evidence="2" key="1">
    <citation type="submission" date="2016-11" db="UniProtKB">
        <authorList>
            <consortium name="WormBaseParasite"/>
        </authorList>
    </citation>
    <scope>IDENTIFICATION</scope>
</reference>
<evidence type="ECO:0000313" key="2">
    <source>
        <dbReference type="WBParaSite" id="Hba_09877"/>
    </source>
</evidence>
<organism evidence="1 2">
    <name type="scientific">Heterorhabditis bacteriophora</name>
    <name type="common">Entomopathogenic nematode worm</name>
    <dbReference type="NCBI Taxonomy" id="37862"/>
    <lineage>
        <taxon>Eukaryota</taxon>
        <taxon>Metazoa</taxon>
        <taxon>Ecdysozoa</taxon>
        <taxon>Nematoda</taxon>
        <taxon>Chromadorea</taxon>
        <taxon>Rhabditida</taxon>
        <taxon>Rhabditina</taxon>
        <taxon>Rhabditomorpha</taxon>
        <taxon>Strongyloidea</taxon>
        <taxon>Heterorhabditidae</taxon>
        <taxon>Heterorhabditis</taxon>
    </lineage>
</organism>
<keyword evidence="1" id="KW-1185">Reference proteome</keyword>
<accession>A0A1I7WXJ9</accession>
<dbReference type="Proteomes" id="UP000095283">
    <property type="component" value="Unplaced"/>
</dbReference>
<protein>
    <submittedName>
        <fullName evidence="2">Transposase</fullName>
    </submittedName>
</protein>